<keyword evidence="5" id="KW-0813">Transport</keyword>
<dbReference type="GO" id="GO:0055038">
    <property type="term" value="C:recycling endosome membrane"/>
    <property type="evidence" value="ECO:0007669"/>
    <property type="project" value="TreeGrafter"/>
</dbReference>
<protein>
    <recommendedName>
        <fullName evidence="5">Secretory carrier-associated membrane protein</fullName>
        <shortName evidence="5">Secretory carrier membrane protein</shortName>
    </recommendedName>
</protein>
<comment type="subcellular location">
    <subcellularLocation>
        <location evidence="1 5">Membrane</location>
        <topology evidence="1 5">Multi-pass membrane protein</topology>
    </subcellularLocation>
</comment>
<sequence>MLACQFEQNLFCRDIEFKMSGQDINPFASPEDVNPFAGADSPNTDSKVDMTNEFNPFAVQNEPPPQATPTSPANKPKSPTFSDSPAPVYQAQSTPKPVSSPATIEPAWMNPSPVVKQQQPQQQSSSFRGYGSTTDDMQQKQEELDRKAEELDRKEAELRKRQADGDGRNNFPPLPKCCCVGPCFYHDINMDIPVEYQRTCRMLFISWQLYVLALFMNVLSALAGVIEGYDDTPMLFGIALLYFVLFPIMSFVCWYRPVYKALRSNSSFNFFMFFFVFFCQTVLMFVYALGINSMGTCGWINASKIASGGNHGVSIMFFITAALFTLLVFVYAYLLRRVHQIFRSSGATMQKAQKEFAEGMASNKTVQKAAVDTVAAGIASQP</sequence>
<evidence type="ECO:0000256" key="5">
    <source>
        <dbReference type="RuleBase" id="RU363122"/>
    </source>
</evidence>
<evidence type="ECO:0000256" key="6">
    <source>
        <dbReference type="SAM" id="MobiDB-lite"/>
    </source>
</evidence>
<evidence type="ECO:0000256" key="2">
    <source>
        <dbReference type="ARBA" id="ARBA00022692"/>
    </source>
</evidence>
<evidence type="ECO:0000256" key="1">
    <source>
        <dbReference type="ARBA" id="ARBA00004141"/>
    </source>
</evidence>
<feature type="transmembrane region" description="Helical" evidence="5">
    <location>
        <begin position="232"/>
        <end position="255"/>
    </location>
</feature>
<accession>A0A7M6DP36</accession>
<dbReference type="GO" id="GO:0032588">
    <property type="term" value="C:trans-Golgi network membrane"/>
    <property type="evidence" value="ECO:0007669"/>
    <property type="project" value="TreeGrafter"/>
</dbReference>
<dbReference type="PANTHER" id="PTHR10687:SF2">
    <property type="entry name" value="SECRETORY CARRIER-ASSOCIATED MEMBRANE PROTEIN"/>
    <property type="match status" value="1"/>
</dbReference>
<evidence type="ECO:0000256" key="4">
    <source>
        <dbReference type="ARBA" id="ARBA00023136"/>
    </source>
</evidence>
<dbReference type="PANTHER" id="PTHR10687">
    <property type="entry name" value="SECRETORY CARRIER-ASSOCIATED MEMBRANE PROTEIN SCAMP"/>
    <property type="match status" value="1"/>
</dbReference>
<dbReference type="Proteomes" id="UP000594262">
    <property type="component" value="Unplaced"/>
</dbReference>
<feature type="transmembrane region" description="Helical" evidence="5">
    <location>
        <begin position="311"/>
        <end position="334"/>
    </location>
</feature>
<keyword evidence="3 5" id="KW-1133">Transmembrane helix</keyword>
<dbReference type="EnsemblMetazoa" id="CLYHEMT019438.2">
    <property type="protein sequence ID" value="CLYHEMP019438.2"/>
    <property type="gene ID" value="CLYHEMG019438"/>
</dbReference>
<reference evidence="7" key="1">
    <citation type="submission" date="2021-01" db="UniProtKB">
        <authorList>
            <consortium name="EnsemblMetazoa"/>
        </authorList>
    </citation>
    <scope>IDENTIFICATION</scope>
</reference>
<name>A0A7M6DP36_9CNID</name>
<evidence type="ECO:0000313" key="7">
    <source>
        <dbReference type="EnsemblMetazoa" id="CLYHEMP019438.2"/>
    </source>
</evidence>
<feature type="compositionally biased region" description="Polar residues" evidence="6">
    <location>
        <begin position="68"/>
        <end position="83"/>
    </location>
</feature>
<proteinExistence type="inferred from homology"/>
<dbReference type="Pfam" id="PF04144">
    <property type="entry name" value="SCAMP"/>
    <property type="match status" value="1"/>
</dbReference>
<feature type="compositionally biased region" description="Polar residues" evidence="6">
    <location>
        <begin position="90"/>
        <end position="102"/>
    </location>
</feature>
<evidence type="ECO:0000256" key="3">
    <source>
        <dbReference type="ARBA" id="ARBA00022989"/>
    </source>
</evidence>
<organism evidence="7 8">
    <name type="scientific">Clytia hemisphaerica</name>
    <dbReference type="NCBI Taxonomy" id="252671"/>
    <lineage>
        <taxon>Eukaryota</taxon>
        <taxon>Metazoa</taxon>
        <taxon>Cnidaria</taxon>
        <taxon>Hydrozoa</taxon>
        <taxon>Hydroidolina</taxon>
        <taxon>Leptothecata</taxon>
        <taxon>Obeliida</taxon>
        <taxon>Clytiidae</taxon>
        <taxon>Clytia</taxon>
    </lineage>
</organism>
<feature type="compositionally biased region" description="Basic and acidic residues" evidence="6">
    <location>
        <begin position="137"/>
        <end position="167"/>
    </location>
</feature>
<keyword evidence="4 5" id="KW-0472">Membrane</keyword>
<feature type="transmembrane region" description="Helical" evidence="5">
    <location>
        <begin position="267"/>
        <end position="291"/>
    </location>
</feature>
<evidence type="ECO:0000313" key="8">
    <source>
        <dbReference type="Proteomes" id="UP000594262"/>
    </source>
</evidence>
<dbReference type="AlphaFoldDB" id="A0A7M6DP36"/>
<dbReference type="OrthoDB" id="242866at2759"/>
<dbReference type="InterPro" id="IPR007273">
    <property type="entry name" value="SCAMP"/>
</dbReference>
<feature type="compositionally biased region" description="Low complexity" evidence="6">
    <location>
        <begin position="111"/>
        <end position="126"/>
    </location>
</feature>
<feature type="transmembrane region" description="Helical" evidence="5">
    <location>
        <begin position="207"/>
        <end position="226"/>
    </location>
</feature>
<keyword evidence="8" id="KW-1185">Reference proteome</keyword>
<dbReference type="GO" id="GO:0015031">
    <property type="term" value="P:protein transport"/>
    <property type="evidence" value="ECO:0007669"/>
    <property type="project" value="InterPro"/>
</dbReference>
<keyword evidence="2 5" id="KW-0812">Transmembrane</keyword>
<comment type="similarity">
    <text evidence="5">Belongs to the SCAMP family.</text>
</comment>
<feature type="region of interest" description="Disordered" evidence="6">
    <location>
        <begin position="26"/>
        <end position="167"/>
    </location>
</feature>